<evidence type="ECO:0000313" key="2">
    <source>
        <dbReference type="EMBL" id="CAD8168150.1"/>
    </source>
</evidence>
<dbReference type="OrthoDB" id="10445101at2759"/>
<evidence type="ECO:0000313" key="3">
    <source>
        <dbReference type="Proteomes" id="UP000683925"/>
    </source>
</evidence>
<feature type="transmembrane region" description="Helical" evidence="1">
    <location>
        <begin position="152"/>
        <end position="172"/>
    </location>
</feature>
<feature type="transmembrane region" description="Helical" evidence="1">
    <location>
        <begin position="46"/>
        <end position="67"/>
    </location>
</feature>
<name>A0A8S1USL7_PAROT</name>
<evidence type="ECO:0000256" key="1">
    <source>
        <dbReference type="SAM" id="Phobius"/>
    </source>
</evidence>
<keyword evidence="1" id="KW-0472">Membrane</keyword>
<keyword evidence="3" id="KW-1185">Reference proteome</keyword>
<keyword evidence="1" id="KW-0812">Transmembrane</keyword>
<accession>A0A8S1USL7</accession>
<feature type="transmembrane region" description="Helical" evidence="1">
    <location>
        <begin position="243"/>
        <end position="265"/>
    </location>
</feature>
<dbReference type="Proteomes" id="UP000683925">
    <property type="component" value="Unassembled WGS sequence"/>
</dbReference>
<organism evidence="2 3">
    <name type="scientific">Paramecium octaurelia</name>
    <dbReference type="NCBI Taxonomy" id="43137"/>
    <lineage>
        <taxon>Eukaryota</taxon>
        <taxon>Sar</taxon>
        <taxon>Alveolata</taxon>
        <taxon>Ciliophora</taxon>
        <taxon>Intramacronucleata</taxon>
        <taxon>Oligohymenophorea</taxon>
        <taxon>Peniculida</taxon>
        <taxon>Parameciidae</taxon>
        <taxon>Paramecium</taxon>
    </lineage>
</organism>
<evidence type="ECO:0008006" key="4">
    <source>
        <dbReference type="Google" id="ProtNLM"/>
    </source>
</evidence>
<comment type="caution">
    <text evidence="2">The sequence shown here is derived from an EMBL/GenBank/DDBJ whole genome shotgun (WGS) entry which is preliminary data.</text>
</comment>
<feature type="transmembrane region" description="Helical" evidence="1">
    <location>
        <begin position="12"/>
        <end position="34"/>
    </location>
</feature>
<dbReference type="EMBL" id="CAJJDP010000051">
    <property type="protein sequence ID" value="CAD8168150.1"/>
    <property type="molecule type" value="Genomic_DNA"/>
</dbReference>
<reference evidence="2" key="1">
    <citation type="submission" date="2021-01" db="EMBL/GenBank/DDBJ databases">
        <authorList>
            <consortium name="Genoscope - CEA"/>
            <person name="William W."/>
        </authorList>
    </citation>
    <scope>NUCLEOTIDE SEQUENCE</scope>
</reference>
<protein>
    <recommendedName>
        <fullName evidence="4">Transmembrane protein</fullName>
    </recommendedName>
</protein>
<feature type="transmembrane region" description="Helical" evidence="1">
    <location>
        <begin position="314"/>
        <end position="335"/>
    </location>
</feature>
<feature type="transmembrane region" description="Helical" evidence="1">
    <location>
        <begin position="277"/>
        <end position="302"/>
    </location>
</feature>
<feature type="transmembrane region" description="Helical" evidence="1">
    <location>
        <begin position="199"/>
        <end position="222"/>
    </location>
</feature>
<feature type="transmembrane region" description="Helical" evidence="1">
    <location>
        <begin position="121"/>
        <end position="140"/>
    </location>
</feature>
<gene>
    <name evidence="2" type="ORF">POCTA_138.1.T0510141</name>
</gene>
<dbReference type="AlphaFoldDB" id="A0A8S1USL7"/>
<proteinExistence type="predicted"/>
<sequence length="367" mass="43551">MFYDYNHNGFLLTIFICNVTSIISLLLIILFYIVGNGSKYLIQKLYFFQVMVLLVFFVPQTIGPFFYSEKIDSAYNANNSFTYCQIYEEKEITNQESNLNLQNCMTDGYCKFQGITNNGAWFASSLFSFLSCHAIYEIIVKQRQIKKQFSKYLILIVLLTILCNLGSCFAKFRHYGITYDKEIILYICNLDLVKGPWMIWWIFQLMVNLVVLVFGMIEYIKLRKSIKQLQIRLHQNLNSIKALKIQILLLFVILFWTINIFVKLFEEYALYNLKWKLVQIILFMFMLPVQLLGLCYAQFYFYSFQDHLYQNLPPCFRFLLNILVQINFVTFYFSYHKKKEISMEDDKSSTISNEASLIYNQNEILAN</sequence>
<keyword evidence="1" id="KW-1133">Transmembrane helix</keyword>